<proteinExistence type="predicted"/>
<evidence type="ECO:0000256" key="5">
    <source>
        <dbReference type="SAM" id="Phobius"/>
    </source>
</evidence>
<evidence type="ECO:0008006" key="8">
    <source>
        <dbReference type="Google" id="ProtNLM"/>
    </source>
</evidence>
<dbReference type="PANTHER" id="PTHR19282:SF417">
    <property type="entry name" value="TETRASPANIN TSPA-RELATED"/>
    <property type="match status" value="1"/>
</dbReference>
<comment type="caution">
    <text evidence="6">The sequence shown here is derived from an EMBL/GenBank/DDBJ whole genome shotgun (WGS) entry which is preliminary data.</text>
</comment>
<keyword evidence="7" id="KW-1185">Reference proteome</keyword>
<protein>
    <recommendedName>
        <fullName evidence="8">Tetraspanin</fullName>
    </recommendedName>
</protein>
<dbReference type="Pfam" id="PF00335">
    <property type="entry name" value="Tetraspanin"/>
    <property type="match status" value="1"/>
</dbReference>
<evidence type="ECO:0000256" key="1">
    <source>
        <dbReference type="ARBA" id="ARBA00004141"/>
    </source>
</evidence>
<evidence type="ECO:0000313" key="6">
    <source>
        <dbReference type="EMBL" id="KAK5575748.1"/>
    </source>
</evidence>
<dbReference type="InterPro" id="IPR018499">
    <property type="entry name" value="Tetraspanin/Peripherin"/>
</dbReference>
<comment type="subcellular location">
    <subcellularLocation>
        <location evidence="1">Membrane</location>
        <topology evidence="1">Multi-pass membrane protein</topology>
    </subcellularLocation>
</comment>
<feature type="transmembrane region" description="Helical" evidence="5">
    <location>
        <begin position="21"/>
        <end position="44"/>
    </location>
</feature>
<evidence type="ECO:0000256" key="4">
    <source>
        <dbReference type="ARBA" id="ARBA00023136"/>
    </source>
</evidence>
<dbReference type="PRINTS" id="PR00259">
    <property type="entry name" value="TMFOUR"/>
</dbReference>
<feature type="transmembrane region" description="Helical" evidence="5">
    <location>
        <begin position="64"/>
        <end position="87"/>
    </location>
</feature>
<reference evidence="6 7" key="1">
    <citation type="submission" date="2023-11" db="EMBL/GenBank/DDBJ databases">
        <title>Dfirmibasis_genome.</title>
        <authorList>
            <person name="Edelbroek B."/>
            <person name="Kjellin J."/>
            <person name="Jerlstrom-Hultqvist J."/>
            <person name="Soderbom F."/>
        </authorList>
    </citation>
    <scope>NUCLEOTIDE SEQUENCE [LARGE SCALE GENOMIC DNA]</scope>
    <source>
        <strain evidence="6 7">TNS-C-14</strain>
    </source>
</reference>
<dbReference type="Proteomes" id="UP001344447">
    <property type="component" value="Unassembled WGS sequence"/>
</dbReference>
<gene>
    <name evidence="6" type="ORF">RB653_006882</name>
</gene>
<dbReference type="AlphaFoldDB" id="A0AAN7U2W5"/>
<evidence type="ECO:0000256" key="3">
    <source>
        <dbReference type="ARBA" id="ARBA00022989"/>
    </source>
</evidence>
<evidence type="ECO:0000313" key="7">
    <source>
        <dbReference type="Proteomes" id="UP001344447"/>
    </source>
</evidence>
<keyword evidence="4 5" id="KW-0472">Membrane</keyword>
<feature type="transmembrane region" description="Helical" evidence="5">
    <location>
        <begin position="94"/>
        <end position="112"/>
    </location>
</feature>
<organism evidence="6 7">
    <name type="scientific">Dictyostelium firmibasis</name>
    <dbReference type="NCBI Taxonomy" id="79012"/>
    <lineage>
        <taxon>Eukaryota</taxon>
        <taxon>Amoebozoa</taxon>
        <taxon>Evosea</taxon>
        <taxon>Eumycetozoa</taxon>
        <taxon>Dictyostelia</taxon>
        <taxon>Dictyosteliales</taxon>
        <taxon>Dictyosteliaceae</taxon>
        <taxon>Dictyostelium</taxon>
    </lineage>
</organism>
<keyword evidence="2 5" id="KW-0812">Transmembrane</keyword>
<accession>A0AAN7U2W5</accession>
<evidence type="ECO:0000256" key="2">
    <source>
        <dbReference type="ARBA" id="ARBA00022692"/>
    </source>
</evidence>
<sequence length="230" mass="25448">MAVYLPSTPRYLKVPLIILNVILWLLGLVLVIIGGIGVGFFSQFKEFREAAGVTDAIKSISVSVPAGVLSIGIFFMILTIAGCIVAYKEKMVGLVFYTVLMLVLLVVLIGIGGEALTYHNDDIEIEIKKNWIRISNSNESDEINKLESYFQCCCYDEEDYLLGHATICPKDINQVNLYNGTYCSDVIYTAINSKLYLVGSAGVAIGVIELVSLMFALFLIIRLYKTNAYK</sequence>
<keyword evidence="3 5" id="KW-1133">Transmembrane helix</keyword>
<dbReference type="GO" id="GO:0016020">
    <property type="term" value="C:membrane"/>
    <property type="evidence" value="ECO:0007669"/>
    <property type="project" value="UniProtKB-SubCell"/>
</dbReference>
<name>A0AAN7U2W5_9MYCE</name>
<dbReference type="EMBL" id="JAVFKY010000005">
    <property type="protein sequence ID" value="KAK5575748.1"/>
    <property type="molecule type" value="Genomic_DNA"/>
</dbReference>
<feature type="transmembrane region" description="Helical" evidence="5">
    <location>
        <begin position="195"/>
        <end position="221"/>
    </location>
</feature>
<dbReference type="PANTHER" id="PTHR19282">
    <property type="entry name" value="TETRASPANIN"/>
    <property type="match status" value="1"/>
</dbReference>